<evidence type="ECO:0000256" key="4">
    <source>
        <dbReference type="SAM" id="MobiDB-lite"/>
    </source>
</evidence>
<reference evidence="7 8" key="1">
    <citation type="submission" date="2016-12" db="EMBL/GenBank/DDBJ databases">
        <authorList>
            <person name="Song W.-J."/>
            <person name="Kurnit D.M."/>
        </authorList>
    </citation>
    <scope>NUCLEOTIDE SEQUENCE [LARGE SCALE GENOMIC DNA]</scope>
    <source>
        <strain evidence="7 8">IMCC3135</strain>
    </source>
</reference>
<dbReference type="InterPro" id="IPR006115">
    <property type="entry name" value="6PGDH_NADP-bd"/>
</dbReference>
<feature type="domain" description="3-hydroxyisobutyrate dehydrogenase-like NAD-binding" evidence="6">
    <location>
        <begin position="164"/>
        <end position="284"/>
    </location>
</feature>
<evidence type="ECO:0000259" key="6">
    <source>
        <dbReference type="Pfam" id="PF14833"/>
    </source>
</evidence>
<evidence type="ECO:0000313" key="8">
    <source>
        <dbReference type="Proteomes" id="UP000250079"/>
    </source>
</evidence>
<dbReference type="InterPro" id="IPR008927">
    <property type="entry name" value="6-PGluconate_DH-like_C_sf"/>
</dbReference>
<dbReference type="Gene3D" id="1.10.1040.10">
    <property type="entry name" value="N-(1-d-carboxylethyl)-l-norvaline Dehydrogenase, domain 2"/>
    <property type="match status" value="1"/>
</dbReference>
<dbReference type="PIRSF" id="PIRSF000103">
    <property type="entry name" value="HIBADH"/>
    <property type="match status" value="1"/>
</dbReference>
<feature type="active site" evidence="3">
    <location>
        <position position="170"/>
    </location>
</feature>
<dbReference type="SUPFAM" id="SSF51735">
    <property type="entry name" value="NAD(P)-binding Rossmann-fold domains"/>
    <property type="match status" value="1"/>
</dbReference>
<accession>A0A2Z2NZF7</accession>
<keyword evidence="8" id="KW-1185">Reference proteome</keyword>
<gene>
    <name evidence="7" type="primary">garR_4</name>
    <name evidence="7" type="ORF">IMCC3135_15525</name>
</gene>
<dbReference type="AlphaFoldDB" id="A0A2Z2NZF7"/>
<dbReference type="Pfam" id="PF03446">
    <property type="entry name" value="NAD_binding_2"/>
    <property type="match status" value="1"/>
</dbReference>
<dbReference type="Proteomes" id="UP000250079">
    <property type="component" value="Chromosome"/>
</dbReference>
<dbReference type="GO" id="GO:0050661">
    <property type="term" value="F:NADP binding"/>
    <property type="evidence" value="ECO:0007669"/>
    <property type="project" value="InterPro"/>
</dbReference>
<dbReference type="EMBL" id="CP018632">
    <property type="protein sequence ID" value="ASJ73187.1"/>
    <property type="molecule type" value="Genomic_DNA"/>
</dbReference>
<feature type="domain" description="6-phosphogluconate dehydrogenase NADP-binding" evidence="5">
    <location>
        <begin position="2"/>
        <end position="161"/>
    </location>
</feature>
<dbReference type="EC" id="1.1.1.60" evidence="7"/>
<dbReference type="PANTHER" id="PTHR22981">
    <property type="entry name" value="3-HYDROXYISOBUTYRATE DEHYDROGENASE-RELATED"/>
    <property type="match status" value="1"/>
</dbReference>
<dbReference type="GO" id="GO:0008679">
    <property type="term" value="F:2-hydroxy-3-oxopropionate reductase activity"/>
    <property type="evidence" value="ECO:0007669"/>
    <property type="project" value="UniProtKB-EC"/>
</dbReference>
<feature type="region of interest" description="Disordered" evidence="4">
    <location>
        <begin position="294"/>
        <end position="313"/>
    </location>
</feature>
<dbReference type="Gene3D" id="3.40.50.720">
    <property type="entry name" value="NAD(P)-binding Rossmann-like Domain"/>
    <property type="match status" value="1"/>
</dbReference>
<dbReference type="InterPro" id="IPR015815">
    <property type="entry name" value="HIBADH-related"/>
</dbReference>
<evidence type="ECO:0000313" key="7">
    <source>
        <dbReference type="EMBL" id="ASJ73187.1"/>
    </source>
</evidence>
<dbReference type="PROSITE" id="PS00895">
    <property type="entry name" value="3_HYDROXYISOBUT_DH"/>
    <property type="match status" value="1"/>
</dbReference>
<evidence type="ECO:0000256" key="3">
    <source>
        <dbReference type="PIRSR" id="PIRSR000103-1"/>
    </source>
</evidence>
<dbReference type="PANTHER" id="PTHR22981:SF7">
    <property type="entry name" value="3-HYDROXYISOBUTYRATE DEHYDROGENASE, MITOCHONDRIAL"/>
    <property type="match status" value="1"/>
</dbReference>
<dbReference type="InterPro" id="IPR002204">
    <property type="entry name" value="3-OH-isobutyrate_DH-rel_CS"/>
</dbReference>
<organism evidence="7 8">
    <name type="scientific">Granulosicoccus antarcticus IMCC3135</name>
    <dbReference type="NCBI Taxonomy" id="1192854"/>
    <lineage>
        <taxon>Bacteria</taxon>
        <taxon>Pseudomonadati</taxon>
        <taxon>Pseudomonadota</taxon>
        <taxon>Gammaproteobacteria</taxon>
        <taxon>Chromatiales</taxon>
        <taxon>Granulosicoccaceae</taxon>
        <taxon>Granulosicoccus</taxon>
    </lineage>
</organism>
<protein>
    <submittedName>
        <fullName evidence="7">2-hydroxy-3-oxopropionate reductase</fullName>
        <ecNumber evidence="7">1.1.1.60</ecNumber>
    </submittedName>
</protein>
<dbReference type="InterPro" id="IPR029154">
    <property type="entry name" value="HIBADH-like_NADP-bd"/>
</dbReference>
<dbReference type="InterPro" id="IPR013328">
    <property type="entry name" value="6PGD_dom2"/>
</dbReference>
<dbReference type="SUPFAM" id="SSF48179">
    <property type="entry name" value="6-phosphogluconate dehydrogenase C-terminal domain-like"/>
    <property type="match status" value="1"/>
</dbReference>
<dbReference type="GO" id="GO:0016054">
    <property type="term" value="P:organic acid catabolic process"/>
    <property type="evidence" value="ECO:0007669"/>
    <property type="project" value="UniProtKB-ARBA"/>
</dbReference>
<dbReference type="InterPro" id="IPR036291">
    <property type="entry name" value="NAD(P)-bd_dom_sf"/>
</dbReference>
<sequence>MRITFIGLGNMGGPMARNIARAGYELTVYDLDPDKVAQLCALGAQPAISALDAATGADVVMTSLPNPKVTQAMATGPQGILAVMSKGSTWIEMSTNNLEVEREVRGAATVAGVHFLDAPVSGGIEGAAKGTLTIMVGGQAEIFAKNEALLNIVGENVQHMGSHGAGYVAKIAQVVLCYLHSVALSEALMLGVKGGVPADRMLSIIQNSTGRSYVSDRYGPAILDGSYDPGFALGLAHKDMALTLELAKSVEATLPMCTQVEAIYAQAVQKFGFDQNHLMAIKLLENANSMPLRNSAAAQSHNKTTEKETCHVN</sequence>
<name>A0A2Z2NZF7_9GAMM</name>
<dbReference type="Pfam" id="PF14833">
    <property type="entry name" value="NAD_binding_11"/>
    <property type="match status" value="1"/>
</dbReference>
<dbReference type="KEGG" id="gai:IMCC3135_15525"/>
<evidence type="ECO:0000256" key="1">
    <source>
        <dbReference type="ARBA" id="ARBA00023002"/>
    </source>
</evidence>
<proteinExistence type="predicted"/>
<evidence type="ECO:0000259" key="5">
    <source>
        <dbReference type="Pfam" id="PF03446"/>
    </source>
</evidence>
<dbReference type="OrthoDB" id="9786703at2"/>
<keyword evidence="2" id="KW-0520">NAD</keyword>
<evidence type="ECO:0000256" key="2">
    <source>
        <dbReference type="ARBA" id="ARBA00023027"/>
    </source>
</evidence>
<feature type="compositionally biased region" description="Basic and acidic residues" evidence="4">
    <location>
        <begin position="303"/>
        <end position="313"/>
    </location>
</feature>
<dbReference type="RefSeq" id="WP_088918420.1">
    <property type="nucleotide sequence ID" value="NZ_CP018632.1"/>
</dbReference>
<keyword evidence="1 7" id="KW-0560">Oxidoreductase</keyword>
<dbReference type="GO" id="GO:0051287">
    <property type="term" value="F:NAD binding"/>
    <property type="evidence" value="ECO:0007669"/>
    <property type="project" value="InterPro"/>
</dbReference>